<dbReference type="Proteomes" id="UP000035100">
    <property type="component" value="Unassembled WGS sequence"/>
</dbReference>
<dbReference type="PATRIC" id="fig|1123501.6.peg.1658"/>
<dbReference type="OrthoDB" id="9765084at2"/>
<reference evidence="4 5" key="1">
    <citation type="submission" date="2013-01" db="EMBL/GenBank/DDBJ databases">
        <authorList>
            <person name="Fiebig A."/>
            <person name="Goeker M."/>
            <person name="Klenk H.-P.P."/>
        </authorList>
    </citation>
    <scope>NUCLEOTIDE SEQUENCE [LARGE SCALE GENOMIC DNA]</scope>
    <source>
        <strain evidence="4 5">DSM 24838</strain>
    </source>
</reference>
<dbReference type="InterPro" id="IPR041698">
    <property type="entry name" value="Methyltransf_25"/>
</dbReference>
<keyword evidence="2 4" id="KW-0808">Transferase</keyword>
<gene>
    <name evidence="4" type="ORF">Wenmar_01567</name>
</gene>
<dbReference type="Pfam" id="PF13649">
    <property type="entry name" value="Methyltransf_25"/>
    <property type="match status" value="1"/>
</dbReference>
<dbReference type="CDD" id="cd02440">
    <property type="entry name" value="AdoMet_MTases"/>
    <property type="match status" value="1"/>
</dbReference>
<dbReference type="eggNOG" id="COG4106">
    <property type="taxonomic scope" value="Bacteria"/>
</dbReference>
<evidence type="ECO:0000256" key="2">
    <source>
        <dbReference type="ARBA" id="ARBA00022679"/>
    </source>
</evidence>
<dbReference type="Gene3D" id="3.40.50.150">
    <property type="entry name" value="Vaccinia Virus protein VP39"/>
    <property type="match status" value="1"/>
</dbReference>
<dbReference type="PANTHER" id="PTHR43861">
    <property type="entry name" value="TRANS-ACONITATE 2-METHYLTRANSFERASE-RELATED"/>
    <property type="match status" value="1"/>
</dbReference>
<dbReference type="EMBL" id="AONG01000008">
    <property type="protein sequence ID" value="KIQ69997.1"/>
    <property type="molecule type" value="Genomic_DNA"/>
</dbReference>
<feature type="domain" description="Methyltransferase" evidence="3">
    <location>
        <begin position="48"/>
        <end position="136"/>
    </location>
</feature>
<evidence type="ECO:0000313" key="4">
    <source>
        <dbReference type="EMBL" id="KIQ69997.1"/>
    </source>
</evidence>
<dbReference type="GO" id="GO:0008168">
    <property type="term" value="F:methyltransferase activity"/>
    <property type="evidence" value="ECO:0007669"/>
    <property type="project" value="UniProtKB-KW"/>
</dbReference>
<dbReference type="STRING" id="1123501.Wenmar_01567"/>
<dbReference type="PANTHER" id="PTHR43861:SF1">
    <property type="entry name" value="TRANS-ACONITATE 2-METHYLTRANSFERASE"/>
    <property type="match status" value="1"/>
</dbReference>
<evidence type="ECO:0000313" key="5">
    <source>
        <dbReference type="Proteomes" id="UP000035100"/>
    </source>
</evidence>
<dbReference type="SUPFAM" id="SSF53335">
    <property type="entry name" value="S-adenosyl-L-methionine-dependent methyltransferases"/>
    <property type="match status" value="1"/>
</dbReference>
<dbReference type="GO" id="GO:0032259">
    <property type="term" value="P:methylation"/>
    <property type="evidence" value="ECO:0007669"/>
    <property type="project" value="UniProtKB-KW"/>
</dbReference>
<organism evidence="4 5">
    <name type="scientific">Wenxinia marina DSM 24838</name>
    <dbReference type="NCBI Taxonomy" id="1123501"/>
    <lineage>
        <taxon>Bacteria</taxon>
        <taxon>Pseudomonadati</taxon>
        <taxon>Pseudomonadota</taxon>
        <taxon>Alphaproteobacteria</taxon>
        <taxon>Rhodobacterales</taxon>
        <taxon>Roseobacteraceae</taxon>
        <taxon>Wenxinia</taxon>
    </lineage>
</organism>
<comment type="caution">
    <text evidence="4">The sequence shown here is derived from an EMBL/GenBank/DDBJ whole genome shotgun (WGS) entry which is preliminary data.</text>
</comment>
<evidence type="ECO:0000259" key="3">
    <source>
        <dbReference type="Pfam" id="PF13649"/>
    </source>
</evidence>
<dbReference type="InterPro" id="IPR029063">
    <property type="entry name" value="SAM-dependent_MTases_sf"/>
</dbReference>
<evidence type="ECO:0000256" key="1">
    <source>
        <dbReference type="ARBA" id="ARBA00022603"/>
    </source>
</evidence>
<protein>
    <submittedName>
        <fullName evidence="4">Methyltransferase domain protein</fullName>
    </submittedName>
</protein>
<accession>A0A0D0QCE4</accession>
<keyword evidence="5" id="KW-1185">Reference proteome</keyword>
<keyword evidence="1 4" id="KW-0489">Methyltransferase</keyword>
<proteinExistence type="predicted"/>
<dbReference type="AlphaFoldDB" id="A0A0D0QCE4"/>
<dbReference type="RefSeq" id="WP_026198208.1">
    <property type="nucleotide sequence ID" value="NZ_KB902276.1"/>
</dbReference>
<name>A0A0D0QCE4_9RHOB</name>
<sequence>MQADDVIKTYRAVAADFDAGRDRRLVERRWLDRWLAAAPRTTGRIRALDLGCGGGRPIATYVAERGAEVTGVDTAPELLDLFAERLPRAEAIEGDMRRLDLGRQFDAILAWDSFFHLSAADQRGMFATFAAHAAPGAALMFTSGTEAGTAIGEVGGRPIFHESLSTEEYRERLDDAGFDVLAHVAEDPDCAGHTVWLARARLSLTA</sequence>